<evidence type="ECO:0000256" key="5">
    <source>
        <dbReference type="ARBA" id="ARBA00043266"/>
    </source>
</evidence>
<keyword evidence="3" id="KW-0675">Receptor</keyword>
<reference evidence="7" key="1">
    <citation type="submission" date="2025-08" db="UniProtKB">
        <authorList>
            <consortium name="Ensembl"/>
        </authorList>
    </citation>
    <scope>IDENTIFICATION</scope>
</reference>
<dbReference type="InterPro" id="IPR013783">
    <property type="entry name" value="Ig-like_fold"/>
</dbReference>
<protein>
    <recommendedName>
        <fullName evidence="6">Ig-like domain-containing protein</fullName>
    </recommendedName>
</protein>
<proteinExistence type="predicted"/>
<dbReference type="OMA" id="WDGNLCK"/>
<keyword evidence="1" id="KW-0732">Signal</keyword>
<dbReference type="Ensembl" id="ENSGMOT00000056908.1">
    <property type="protein sequence ID" value="ENSGMOP00000032417.1"/>
    <property type="gene ID" value="ENSGMOG00000026741.1"/>
</dbReference>
<keyword evidence="8" id="KW-1185">Reference proteome</keyword>
<name>A0A8C5AJ49_GADMO</name>
<dbReference type="Pfam" id="PF07686">
    <property type="entry name" value="V-set"/>
    <property type="match status" value="1"/>
</dbReference>
<keyword evidence="4" id="KW-0393">Immunoglobulin domain</keyword>
<keyword evidence="2" id="KW-1064">Adaptive immunity</keyword>
<evidence type="ECO:0000313" key="8">
    <source>
        <dbReference type="Proteomes" id="UP000694546"/>
    </source>
</evidence>
<dbReference type="GeneTree" id="ENSGT01030000234557"/>
<evidence type="ECO:0000259" key="6">
    <source>
        <dbReference type="PROSITE" id="PS50835"/>
    </source>
</evidence>
<dbReference type="InterPro" id="IPR013106">
    <property type="entry name" value="Ig_V-set"/>
</dbReference>
<sequence>MKIVNVTLELNTRSFPLLLKTCCWDGNLCKAEDGTTDTNAYLFWYKQQINDLPRFMLRRFTVGEGDNAAEFHKDRFDAQIQNKSVPLRIQNLQLSDSALYYCALRPTVTGNTDSLYKNMLSRKHTSLFP</sequence>
<evidence type="ECO:0000313" key="7">
    <source>
        <dbReference type="Ensembl" id="ENSGMOP00000032417.1"/>
    </source>
</evidence>
<evidence type="ECO:0000256" key="4">
    <source>
        <dbReference type="ARBA" id="ARBA00023319"/>
    </source>
</evidence>
<dbReference type="Proteomes" id="UP000694546">
    <property type="component" value="Chromosome 8"/>
</dbReference>
<dbReference type="Gene3D" id="2.60.40.10">
    <property type="entry name" value="Immunoglobulins"/>
    <property type="match status" value="1"/>
</dbReference>
<dbReference type="PANTHER" id="PTHR19367">
    <property type="entry name" value="T-CELL RECEPTOR ALPHA CHAIN V REGION"/>
    <property type="match status" value="1"/>
</dbReference>
<dbReference type="InterPro" id="IPR007110">
    <property type="entry name" value="Ig-like_dom"/>
</dbReference>
<evidence type="ECO:0000256" key="3">
    <source>
        <dbReference type="ARBA" id="ARBA00023170"/>
    </source>
</evidence>
<dbReference type="InterPro" id="IPR051287">
    <property type="entry name" value="TCR_variable_region"/>
</dbReference>
<dbReference type="AlphaFoldDB" id="A0A8C5AJ49"/>
<organism evidence="7 8">
    <name type="scientific">Gadus morhua</name>
    <name type="common">Atlantic cod</name>
    <dbReference type="NCBI Taxonomy" id="8049"/>
    <lineage>
        <taxon>Eukaryota</taxon>
        <taxon>Metazoa</taxon>
        <taxon>Chordata</taxon>
        <taxon>Craniata</taxon>
        <taxon>Vertebrata</taxon>
        <taxon>Euteleostomi</taxon>
        <taxon>Actinopterygii</taxon>
        <taxon>Neopterygii</taxon>
        <taxon>Teleostei</taxon>
        <taxon>Neoteleostei</taxon>
        <taxon>Acanthomorphata</taxon>
        <taxon>Zeiogadaria</taxon>
        <taxon>Gadariae</taxon>
        <taxon>Gadiformes</taxon>
        <taxon>Gadoidei</taxon>
        <taxon>Gadidae</taxon>
        <taxon>Gadus</taxon>
    </lineage>
</organism>
<dbReference type="GO" id="GO:0042101">
    <property type="term" value="C:T cell receptor complex"/>
    <property type="evidence" value="ECO:0007669"/>
    <property type="project" value="UniProtKB-KW"/>
</dbReference>
<evidence type="ECO:0000256" key="1">
    <source>
        <dbReference type="ARBA" id="ARBA00022729"/>
    </source>
</evidence>
<dbReference type="SMART" id="SM00406">
    <property type="entry name" value="IGv"/>
    <property type="match status" value="1"/>
</dbReference>
<dbReference type="PROSITE" id="PS50835">
    <property type="entry name" value="IG_LIKE"/>
    <property type="match status" value="1"/>
</dbReference>
<dbReference type="SUPFAM" id="SSF48726">
    <property type="entry name" value="Immunoglobulin"/>
    <property type="match status" value="1"/>
</dbReference>
<dbReference type="PANTHER" id="PTHR19367:SF18">
    <property type="entry name" value="T CELL RECEPTOR ALPHA VARIABLE 16"/>
    <property type="match status" value="1"/>
</dbReference>
<accession>A0A8C5AJ49</accession>
<evidence type="ECO:0000256" key="2">
    <source>
        <dbReference type="ARBA" id="ARBA00023130"/>
    </source>
</evidence>
<dbReference type="InterPro" id="IPR036179">
    <property type="entry name" value="Ig-like_dom_sf"/>
</dbReference>
<dbReference type="GO" id="GO:0002250">
    <property type="term" value="P:adaptive immune response"/>
    <property type="evidence" value="ECO:0007669"/>
    <property type="project" value="UniProtKB-KW"/>
</dbReference>
<feature type="domain" description="Ig-like" evidence="6">
    <location>
        <begin position="29"/>
        <end position="121"/>
    </location>
</feature>
<reference evidence="7" key="2">
    <citation type="submission" date="2025-09" db="UniProtKB">
        <authorList>
            <consortium name="Ensembl"/>
        </authorList>
    </citation>
    <scope>IDENTIFICATION</scope>
</reference>
<keyword evidence="5" id="KW-1279">T cell receptor</keyword>
<keyword evidence="5" id="KW-0391">Immunity</keyword>